<evidence type="ECO:0000256" key="2">
    <source>
        <dbReference type="ARBA" id="ARBA00023110"/>
    </source>
</evidence>
<comment type="caution">
    <text evidence="6">The sequence shown here is derived from an EMBL/GenBank/DDBJ whole genome shotgun (WGS) entry which is preliminary data.</text>
</comment>
<sequence>MAVLYVTPCHLPDADIPLCKSGLSMPHSSPNSMKLNFPLLAALAVTFVGSTGLTPAQETPVSETKPVKVVMETSKGTIEIELDAAKAPSTVANFVKYVKKGHYDGLIFHRVIPDFMIQGGGFTADMQQKKTDAPIQNEAANGLKNVKGSLAMARTPDPHSASSQFFINLKDNSFLDYPGQDGWGYCVFGKVTKGLEVIDQIAAVQTTSKGGHRDVPAEAVTIKSAKVSE</sequence>
<keyword evidence="2 4" id="KW-0697">Rotamase</keyword>
<dbReference type="Gene3D" id="2.40.100.10">
    <property type="entry name" value="Cyclophilin-like"/>
    <property type="match status" value="1"/>
</dbReference>
<organism evidence="6 7">
    <name type="scientific">Prosthecobacter algae</name>
    <dbReference type="NCBI Taxonomy" id="1144682"/>
    <lineage>
        <taxon>Bacteria</taxon>
        <taxon>Pseudomonadati</taxon>
        <taxon>Verrucomicrobiota</taxon>
        <taxon>Verrucomicrobiia</taxon>
        <taxon>Verrucomicrobiales</taxon>
        <taxon>Verrucomicrobiaceae</taxon>
        <taxon>Prosthecobacter</taxon>
    </lineage>
</organism>
<dbReference type="Pfam" id="PF00160">
    <property type="entry name" value="Pro_isomerase"/>
    <property type="match status" value="1"/>
</dbReference>
<dbReference type="SUPFAM" id="SSF50891">
    <property type="entry name" value="Cyclophilin-like"/>
    <property type="match status" value="1"/>
</dbReference>
<dbReference type="EC" id="5.2.1.8" evidence="4"/>
<evidence type="ECO:0000256" key="4">
    <source>
        <dbReference type="RuleBase" id="RU363019"/>
    </source>
</evidence>
<dbReference type="InterPro" id="IPR044665">
    <property type="entry name" value="E_coli_cyclophilin_A-like"/>
</dbReference>
<dbReference type="InterPro" id="IPR029000">
    <property type="entry name" value="Cyclophilin-like_dom_sf"/>
</dbReference>
<dbReference type="PRINTS" id="PR00153">
    <property type="entry name" value="CSAPPISMRASE"/>
</dbReference>
<dbReference type="EMBL" id="BAABIA010000001">
    <property type="protein sequence ID" value="GAA5133944.1"/>
    <property type="molecule type" value="Genomic_DNA"/>
</dbReference>
<dbReference type="CDD" id="cd01920">
    <property type="entry name" value="cyclophilin_EcCYP_like"/>
    <property type="match status" value="1"/>
</dbReference>
<evidence type="ECO:0000313" key="6">
    <source>
        <dbReference type="EMBL" id="GAA5133944.1"/>
    </source>
</evidence>
<comment type="function">
    <text evidence="4">PPIases accelerate the folding of proteins. It catalyzes the cis-trans isomerization of proline imidic peptide bonds in oligopeptides.</text>
</comment>
<dbReference type="InterPro" id="IPR020892">
    <property type="entry name" value="Cyclophilin-type_PPIase_CS"/>
</dbReference>
<name>A0ABP9NU50_9BACT</name>
<dbReference type="PROSITE" id="PS50072">
    <property type="entry name" value="CSA_PPIASE_2"/>
    <property type="match status" value="1"/>
</dbReference>
<evidence type="ECO:0000259" key="5">
    <source>
        <dbReference type="PROSITE" id="PS50072"/>
    </source>
</evidence>
<feature type="domain" description="PPIase cyclophilin-type" evidence="5">
    <location>
        <begin position="76"/>
        <end position="227"/>
    </location>
</feature>
<reference evidence="7" key="1">
    <citation type="journal article" date="2019" name="Int. J. Syst. Evol. Microbiol.">
        <title>The Global Catalogue of Microorganisms (GCM) 10K type strain sequencing project: providing services to taxonomists for standard genome sequencing and annotation.</title>
        <authorList>
            <consortium name="The Broad Institute Genomics Platform"/>
            <consortium name="The Broad Institute Genome Sequencing Center for Infectious Disease"/>
            <person name="Wu L."/>
            <person name="Ma J."/>
        </authorList>
    </citation>
    <scope>NUCLEOTIDE SEQUENCE [LARGE SCALE GENOMIC DNA]</scope>
    <source>
        <strain evidence="7">JCM 18053</strain>
    </source>
</reference>
<dbReference type="Proteomes" id="UP001499852">
    <property type="component" value="Unassembled WGS sequence"/>
</dbReference>
<dbReference type="PROSITE" id="PS00170">
    <property type="entry name" value="CSA_PPIASE_1"/>
    <property type="match status" value="1"/>
</dbReference>
<comment type="similarity">
    <text evidence="1 4">Belongs to the cyclophilin-type PPIase family.</text>
</comment>
<protein>
    <recommendedName>
        <fullName evidence="4">Peptidyl-prolyl cis-trans isomerase</fullName>
        <shortName evidence="4">PPIase</shortName>
        <ecNumber evidence="4">5.2.1.8</ecNumber>
    </recommendedName>
</protein>
<dbReference type="PANTHER" id="PTHR43246">
    <property type="entry name" value="PEPTIDYL-PROLYL CIS-TRANS ISOMERASE CYP38, CHLOROPLASTIC"/>
    <property type="match status" value="1"/>
</dbReference>
<dbReference type="InterPro" id="IPR002130">
    <property type="entry name" value="Cyclophilin-type_PPIase_dom"/>
</dbReference>
<dbReference type="GO" id="GO:0016853">
    <property type="term" value="F:isomerase activity"/>
    <property type="evidence" value="ECO:0007669"/>
    <property type="project" value="UniProtKB-KW"/>
</dbReference>
<evidence type="ECO:0000256" key="1">
    <source>
        <dbReference type="ARBA" id="ARBA00007365"/>
    </source>
</evidence>
<comment type="catalytic activity">
    <reaction evidence="4">
        <text>[protein]-peptidylproline (omega=180) = [protein]-peptidylproline (omega=0)</text>
        <dbReference type="Rhea" id="RHEA:16237"/>
        <dbReference type="Rhea" id="RHEA-COMP:10747"/>
        <dbReference type="Rhea" id="RHEA-COMP:10748"/>
        <dbReference type="ChEBI" id="CHEBI:83833"/>
        <dbReference type="ChEBI" id="CHEBI:83834"/>
        <dbReference type="EC" id="5.2.1.8"/>
    </reaction>
</comment>
<evidence type="ECO:0000313" key="7">
    <source>
        <dbReference type="Proteomes" id="UP001499852"/>
    </source>
</evidence>
<evidence type="ECO:0000256" key="3">
    <source>
        <dbReference type="ARBA" id="ARBA00023235"/>
    </source>
</evidence>
<keyword evidence="7" id="KW-1185">Reference proteome</keyword>
<accession>A0ABP9NU50</accession>
<gene>
    <name evidence="6" type="ORF">GCM10023213_04690</name>
</gene>
<proteinExistence type="inferred from homology"/>
<keyword evidence="3 4" id="KW-0413">Isomerase</keyword>